<organism evidence="1 2">
    <name type="scientific">Paraliobacillus ryukyuensis</name>
    <dbReference type="NCBI Taxonomy" id="200904"/>
    <lineage>
        <taxon>Bacteria</taxon>
        <taxon>Bacillati</taxon>
        <taxon>Bacillota</taxon>
        <taxon>Bacilli</taxon>
        <taxon>Bacillales</taxon>
        <taxon>Bacillaceae</taxon>
        <taxon>Paraliobacillus</taxon>
    </lineage>
</organism>
<name>A0A366E532_9BACI</name>
<dbReference type="Proteomes" id="UP000252254">
    <property type="component" value="Unassembled WGS sequence"/>
</dbReference>
<accession>A0A366E532</accession>
<keyword evidence="2" id="KW-1185">Reference proteome</keyword>
<sequence>MADNTSKFLQDTFMELLEEQLEGVKTDEEANEIIKRFEELDLDKIFVDMYSRMADDTTSYMRDTMHEQVMMFRAEEQEFLSIQEQKWCKAFVASESMYIMVLEAAELYVKHVNELPQEELKNYYYTFTAMLHIHGRVLQQFLEIITLMKNGFADGAYARWRSMYELTMISSFITSYGEQVAEAFIRSSETDDRYEWARASGVFSKSKKYITFNDIQNNCDINSKIWRQQYDLANKIIHASPQGTFARLSNMETKNVIPVGRSDFGITTPAEHSAISLAQITTMFFTIQPSGDSVLAMKYINNWIDVIREIYFKTHDSIFQDEEKLWDDDMISYEDELRKRD</sequence>
<dbReference type="OrthoDB" id="7531258at2"/>
<proteinExistence type="predicted"/>
<dbReference type="InterPro" id="IPR043733">
    <property type="entry name" value="DUF5677"/>
</dbReference>
<dbReference type="AlphaFoldDB" id="A0A366E532"/>
<comment type="caution">
    <text evidence="1">The sequence shown here is derived from an EMBL/GenBank/DDBJ whole genome shotgun (WGS) entry which is preliminary data.</text>
</comment>
<reference evidence="1 2" key="1">
    <citation type="submission" date="2018-06" db="EMBL/GenBank/DDBJ databases">
        <title>Genomic Encyclopedia of Type Strains, Phase IV (KMG-IV): sequencing the most valuable type-strain genomes for metagenomic binning, comparative biology and taxonomic classification.</title>
        <authorList>
            <person name="Goeker M."/>
        </authorList>
    </citation>
    <scope>NUCLEOTIDE SEQUENCE [LARGE SCALE GENOMIC DNA]</scope>
    <source>
        <strain evidence="1 2">DSM 15140</strain>
    </source>
</reference>
<evidence type="ECO:0000313" key="1">
    <source>
        <dbReference type="EMBL" id="RBO97195.1"/>
    </source>
</evidence>
<protein>
    <submittedName>
        <fullName evidence="1">Uncharacterized protein</fullName>
    </submittedName>
</protein>
<dbReference type="RefSeq" id="WP_113869193.1">
    <property type="nucleotide sequence ID" value="NZ_BAABQN010000007.1"/>
</dbReference>
<dbReference type="Pfam" id="PF18928">
    <property type="entry name" value="DUF5677"/>
    <property type="match status" value="1"/>
</dbReference>
<dbReference type="EMBL" id="QNRI01000007">
    <property type="protein sequence ID" value="RBO97195.1"/>
    <property type="molecule type" value="Genomic_DNA"/>
</dbReference>
<evidence type="ECO:0000313" key="2">
    <source>
        <dbReference type="Proteomes" id="UP000252254"/>
    </source>
</evidence>
<gene>
    <name evidence="1" type="ORF">DES48_107114</name>
</gene>